<evidence type="ECO:0000313" key="2">
    <source>
        <dbReference type="Proteomes" id="UP001431783"/>
    </source>
</evidence>
<evidence type="ECO:0000313" key="1">
    <source>
        <dbReference type="EMBL" id="KAK9881789.1"/>
    </source>
</evidence>
<comment type="caution">
    <text evidence="1">The sequence shown here is derived from an EMBL/GenBank/DDBJ whole genome shotgun (WGS) entry which is preliminary data.</text>
</comment>
<keyword evidence="2" id="KW-1185">Reference proteome</keyword>
<dbReference type="Proteomes" id="UP001431783">
    <property type="component" value="Unassembled WGS sequence"/>
</dbReference>
<protein>
    <submittedName>
        <fullName evidence="1">Uncharacterized protein</fullName>
    </submittedName>
</protein>
<dbReference type="AlphaFoldDB" id="A0AAW1UQL9"/>
<gene>
    <name evidence="1" type="ORF">WA026_017306</name>
</gene>
<accession>A0AAW1UQL9</accession>
<reference evidence="1 2" key="1">
    <citation type="submission" date="2023-03" db="EMBL/GenBank/DDBJ databases">
        <title>Genome insight into feeding habits of ladybird beetles.</title>
        <authorList>
            <person name="Li H.-S."/>
            <person name="Huang Y.-H."/>
            <person name="Pang H."/>
        </authorList>
    </citation>
    <scope>NUCLEOTIDE SEQUENCE [LARGE SCALE GENOMIC DNA]</scope>
    <source>
        <strain evidence="1">SYSU_2023b</strain>
        <tissue evidence="1">Whole body</tissue>
    </source>
</reference>
<name>A0AAW1UQL9_9CUCU</name>
<proteinExistence type="predicted"/>
<sequence length="126" mass="14779">MVMGNIFPNNVLNFFRNICCCLPFPNDLTLILGHPLSNYISMYPKTHVTIPLSNDFEMNHNSSRRGKALRVFSTFRLEKGIKREIKKVLQKRKTQNSEAYLRNKIKSIEKEQVKILTLLEDIRKKL</sequence>
<dbReference type="EMBL" id="JARQZJ010000070">
    <property type="protein sequence ID" value="KAK9881789.1"/>
    <property type="molecule type" value="Genomic_DNA"/>
</dbReference>
<organism evidence="1 2">
    <name type="scientific">Henosepilachna vigintioctopunctata</name>
    <dbReference type="NCBI Taxonomy" id="420089"/>
    <lineage>
        <taxon>Eukaryota</taxon>
        <taxon>Metazoa</taxon>
        <taxon>Ecdysozoa</taxon>
        <taxon>Arthropoda</taxon>
        <taxon>Hexapoda</taxon>
        <taxon>Insecta</taxon>
        <taxon>Pterygota</taxon>
        <taxon>Neoptera</taxon>
        <taxon>Endopterygota</taxon>
        <taxon>Coleoptera</taxon>
        <taxon>Polyphaga</taxon>
        <taxon>Cucujiformia</taxon>
        <taxon>Coccinelloidea</taxon>
        <taxon>Coccinellidae</taxon>
        <taxon>Epilachninae</taxon>
        <taxon>Epilachnini</taxon>
        <taxon>Henosepilachna</taxon>
    </lineage>
</organism>